<dbReference type="HOGENOM" id="CLU_089574_4_0_11"/>
<proteinExistence type="predicted"/>
<dbReference type="EMBL" id="BA000030">
    <property type="protein sequence ID" value="BAC74769.1"/>
    <property type="molecule type" value="Genomic_DNA"/>
</dbReference>
<name>Q826W7_STRAW</name>
<dbReference type="PROSITE" id="PS50206">
    <property type="entry name" value="RHODANESE_3"/>
    <property type="match status" value="1"/>
</dbReference>
<gene>
    <name evidence="3" type="ORF">SAVERM_7058</name>
</gene>
<evidence type="ECO:0000259" key="2">
    <source>
        <dbReference type="PROSITE" id="PS50206"/>
    </source>
</evidence>
<feature type="region of interest" description="Disordered" evidence="1">
    <location>
        <begin position="1"/>
        <end position="62"/>
    </location>
</feature>
<evidence type="ECO:0000256" key="1">
    <source>
        <dbReference type="SAM" id="MobiDB-lite"/>
    </source>
</evidence>
<organism evidence="3 4">
    <name type="scientific">Streptomyces avermitilis (strain ATCC 31267 / DSM 46492 / JCM 5070 / NBRC 14893 / NCIMB 12804 / NRRL 8165 / MA-4680)</name>
    <dbReference type="NCBI Taxonomy" id="227882"/>
    <lineage>
        <taxon>Bacteria</taxon>
        <taxon>Bacillati</taxon>
        <taxon>Actinomycetota</taxon>
        <taxon>Actinomycetes</taxon>
        <taxon>Kitasatosporales</taxon>
        <taxon>Streptomycetaceae</taxon>
        <taxon>Streptomyces</taxon>
    </lineage>
</organism>
<dbReference type="AlphaFoldDB" id="Q826W7"/>
<dbReference type="eggNOG" id="COG0607">
    <property type="taxonomic scope" value="Bacteria"/>
</dbReference>
<evidence type="ECO:0000313" key="4">
    <source>
        <dbReference type="Proteomes" id="UP000000428"/>
    </source>
</evidence>
<dbReference type="InterPro" id="IPR050229">
    <property type="entry name" value="GlpE_sulfurtransferase"/>
</dbReference>
<dbReference type="Gene3D" id="3.40.250.10">
    <property type="entry name" value="Rhodanese-like domain"/>
    <property type="match status" value="1"/>
</dbReference>
<accession>Q826W7</accession>
<evidence type="ECO:0000313" key="3">
    <source>
        <dbReference type="EMBL" id="BAC74769.1"/>
    </source>
</evidence>
<feature type="domain" description="Rhodanese" evidence="2">
    <location>
        <begin position="115"/>
        <end position="205"/>
    </location>
</feature>
<dbReference type="Pfam" id="PF00581">
    <property type="entry name" value="Rhodanese"/>
    <property type="match status" value="1"/>
</dbReference>
<dbReference type="Proteomes" id="UP000000428">
    <property type="component" value="Chromosome"/>
</dbReference>
<reference evidence="3 4" key="3">
    <citation type="journal article" date="2014" name="J. Ind. Microbiol. Biotechnol.">
        <title>Genome mining of the Streptomyces avermitilis genome and development of genome-minimized hosts for heterologous expression of biosynthetic gene clusters.</title>
        <authorList>
            <person name="Ikeda H."/>
            <person name="Shin-ya K."/>
            <person name="Omura S."/>
        </authorList>
    </citation>
    <scope>NUCLEOTIDE SEQUENCE [LARGE SCALE GENOMIC DNA]</scope>
    <source>
        <strain evidence="4">ATCC 31267 / DSM 46492 / JCM 5070 / NBRC 14893 / NCIMB 12804 / NRRL 8165 / MA-4680</strain>
    </source>
</reference>
<feature type="compositionally biased region" description="Low complexity" evidence="1">
    <location>
        <begin position="38"/>
        <end position="62"/>
    </location>
</feature>
<dbReference type="SUPFAM" id="SSF52821">
    <property type="entry name" value="Rhodanese/Cell cycle control phosphatase"/>
    <property type="match status" value="1"/>
</dbReference>
<reference evidence="3 4" key="2">
    <citation type="journal article" date="2003" name="Nat. Biotechnol.">
        <title>Complete genome sequence and comparative analysis of the industrial microorganism Streptomyces avermitilis.</title>
        <authorList>
            <person name="Ikeda H."/>
            <person name="Ishikawa J."/>
            <person name="Hanamoto A."/>
            <person name="Shinose M."/>
            <person name="Kikuchi H."/>
            <person name="Shiba T."/>
            <person name="Sakaki Y."/>
            <person name="Hattori M."/>
            <person name="Omura S."/>
        </authorList>
    </citation>
    <scope>NUCLEOTIDE SEQUENCE [LARGE SCALE GENOMIC DNA]</scope>
    <source>
        <strain evidence="4">ATCC 31267 / DSM 46492 / JCM 5070 / NBRC 14893 / NCIMB 12804 / NRRL 8165 / MA-4680</strain>
    </source>
</reference>
<dbReference type="KEGG" id="sma:SAVERM_7058"/>
<reference evidence="3 4" key="1">
    <citation type="journal article" date="2001" name="Proc. Natl. Acad. Sci. U.S.A.">
        <title>Genome sequence of an industrial microorganism Streptomyces avermitilis: deducing the ability of producing secondary metabolites.</title>
        <authorList>
            <person name="Omura S."/>
            <person name="Ikeda H."/>
            <person name="Ishikawa J."/>
            <person name="Hanamoto A."/>
            <person name="Takahashi C."/>
            <person name="Shinose M."/>
            <person name="Takahashi Y."/>
            <person name="Horikawa H."/>
            <person name="Nakazawa H."/>
            <person name="Osonoe T."/>
            <person name="Kikuchi H."/>
            <person name="Shiba T."/>
            <person name="Sakaki Y."/>
            <person name="Hattori M."/>
        </authorList>
    </citation>
    <scope>NUCLEOTIDE SEQUENCE [LARGE SCALE GENOMIC DNA]</scope>
    <source>
        <strain evidence="4">ATCC 31267 / DSM 46492 / JCM 5070 / NBRC 14893 / NCIMB 12804 / NRRL 8165 / MA-4680</strain>
    </source>
</reference>
<dbReference type="CDD" id="cd01521">
    <property type="entry name" value="RHOD_PspE2"/>
    <property type="match status" value="1"/>
</dbReference>
<dbReference type="InterPro" id="IPR036873">
    <property type="entry name" value="Rhodanese-like_dom_sf"/>
</dbReference>
<dbReference type="InterPro" id="IPR001763">
    <property type="entry name" value="Rhodanese-like_dom"/>
</dbReference>
<dbReference type="SMART" id="SM00450">
    <property type="entry name" value="RHOD"/>
    <property type="match status" value="1"/>
</dbReference>
<protein>
    <recommendedName>
        <fullName evidence="2">Rhodanese domain-containing protein</fullName>
    </recommendedName>
</protein>
<sequence length="228" mass="23988">MNHSFRTGITGRRFSAMRVPYGRSRRTHRNGGAGREGTTMTTTTTPTTTTPTSPPTVKAPTVKAPTAKTATAKTADNPVLRVAPASPAAAAAYFGASLAFHADVSDVATALAAGGDPGFVVLDSRSTASWDQGHVPGAVHLPTALIPEQAEQLLDRSVPVVTYCWGPGCNGATRAALALAELGFQVKEMLGGFEYWVREGFEYETWEGRDHRVADPLTAPVDADDCGC</sequence>
<keyword evidence="4" id="KW-1185">Reference proteome</keyword>
<dbReference type="PANTHER" id="PTHR43031">
    <property type="entry name" value="FAD-DEPENDENT OXIDOREDUCTASE"/>
    <property type="match status" value="1"/>
</dbReference>
<dbReference type="PANTHER" id="PTHR43031:SF1">
    <property type="entry name" value="PYRIDINE NUCLEOTIDE-DISULPHIDE OXIDOREDUCTASE"/>
    <property type="match status" value="1"/>
</dbReference>